<proteinExistence type="predicted"/>
<name>A0ABW0GRD7_9MICO</name>
<evidence type="ECO:0000313" key="4">
    <source>
        <dbReference type="Proteomes" id="UP001596122"/>
    </source>
</evidence>
<feature type="domain" description="HTH cro/C1-type" evidence="2">
    <location>
        <begin position="46"/>
        <end position="81"/>
    </location>
</feature>
<dbReference type="SUPFAM" id="SSF47413">
    <property type="entry name" value="lambda repressor-like DNA-binding domains"/>
    <property type="match status" value="1"/>
</dbReference>
<feature type="region of interest" description="Disordered" evidence="1">
    <location>
        <begin position="133"/>
        <end position="160"/>
    </location>
</feature>
<protein>
    <submittedName>
        <fullName evidence="3">Helix-turn-helix domain-containing protein</fullName>
    </submittedName>
</protein>
<dbReference type="Proteomes" id="UP001596122">
    <property type="component" value="Unassembled WGS sequence"/>
</dbReference>
<evidence type="ECO:0000259" key="2">
    <source>
        <dbReference type="PROSITE" id="PS50943"/>
    </source>
</evidence>
<reference evidence="4" key="1">
    <citation type="journal article" date="2019" name="Int. J. Syst. Evol. Microbiol.">
        <title>The Global Catalogue of Microorganisms (GCM) 10K type strain sequencing project: providing services to taxonomists for standard genome sequencing and annotation.</title>
        <authorList>
            <consortium name="The Broad Institute Genomics Platform"/>
            <consortium name="The Broad Institute Genome Sequencing Center for Infectious Disease"/>
            <person name="Wu L."/>
            <person name="Ma J."/>
        </authorList>
    </citation>
    <scope>NUCLEOTIDE SEQUENCE [LARGE SCALE GENOMIC DNA]</scope>
    <source>
        <strain evidence="4">CCUG 43114</strain>
    </source>
</reference>
<dbReference type="InterPro" id="IPR001387">
    <property type="entry name" value="Cro/C1-type_HTH"/>
</dbReference>
<evidence type="ECO:0000256" key="1">
    <source>
        <dbReference type="SAM" id="MobiDB-lite"/>
    </source>
</evidence>
<dbReference type="CDD" id="cd00093">
    <property type="entry name" value="HTH_XRE"/>
    <property type="match status" value="1"/>
</dbReference>
<dbReference type="InterPro" id="IPR010982">
    <property type="entry name" value="Lambda_DNA-bd_dom_sf"/>
</dbReference>
<dbReference type="RefSeq" id="WP_340269744.1">
    <property type="nucleotide sequence ID" value="NZ_JBBEOG010000005.1"/>
</dbReference>
<dbReference type="PROSITE" id="PS50943">
    <property type="entry name" value="HTH_CROC1"/>
    <property type="match status" value="1"/>
</dbReference>
<dbReference type="Gene3D" id="1.10.260.40">
    <property type="entry name" value="lambda repressor-like DNA-binding domains"/>
    <property type="match status" value="1"/>
</dbReference>
<evidence type="ECO:0000313" key="3">
    <source>
        <dbReference type="EMBL" id="MFC5382128.1"/>
    </source>
</evidence>
<comment type="caution">
    <text evidence="3">The sequence shown here is derived from an EMBL/GenBank/DDBJ whole genome shotgun (WGS) entry which is preliminary data.</text>
</comment>
<gene>
    <name evidence="3" type="ORF">ACFPJ6_15270</name>
</gene>
<dbReference type="Pfam" id="PF01381">
    <property type="entry name" value="HTH_3"/>
    <property type="match status" value="1"/>
</dbReference>
<keyword evidence="4" id="KW-1185">Reference proteome</keyword>
<dbReference type="EMBL" id="JBHSLD010000014">
    <property type="protein sequence ID" value="MFC5382128.1"/>
    <property type="molecule type" value="Genomic_DNA"/>
</dbReference>
<accession>A0ABW0GRD7</accession>
<sequence>MADDATPRSLASKLDHLFASVRSRGADEPTYREVAAAIADQGGPTISPSYIWQLRTGLKDNPTLKHLQALARYFGVETAYFFDDAAAERIDAELALLTAMRDAGVRSVALRAAGLSPESLGLVRDVIDGARRLEGESRRRGGGRPQPSDDTPGDVSHSDG</sequence>
<organism evidence="3 4">
    <name type="scientific">Aquipuribacter nitratireducens</name>
    <dbReference type="NCBI Taxonomy" id="650104"/>
    <lineage>
        <taxon>Bacteria</taxon>
        <taxon>Bacillati</taxon>
        <taxon>Actinomycetota</taxon>
        <taxon>Actinomycetes</taxon>
        <taxon>Micrococcales</taxon>
        <taxon>Intrasporangiaceae</taxon>
        <taxon>Aquipuribacter</taxon>
    </lineage>
</organism>